<name>A0A430AI75_9ENTE</name>
<dbReference type="SUPFAM" id="SSF143865">
    <property type="entry name" value="CorA soluble domain-like"/>
    <property type="match status" value="1"/>
</dbReference>
<evidence type="ECO:0000313" key="9">
    <source>
        <dbReference type="Proteomes" id="UP000288669"/>
    </source>
</evidence>
<feature type="coiled-coil region" evidence="6">
    <location>
        <begin position="145"/>
        <end position="172"/>
    </location>
</feature>
<evidence type="ECO:0000256" key="6">
    <source>
        <dbReference type="SAM" id="Coils"/>
    </source>
</evidence>
<keyword evidence="9" id="KW-1185">Reference proteome</keyword>
<feature type="transmembrane region" description="Helical" evidence="7">
    <location>
        <begin position="260"/>
        <end position="280"/>
    </location>
</feature>
<dbReference type="Gene3D" id="1.20.58.340">
    <property type="entry name" value="Magnesium transport protein CorA, transmembrane region"/>
    <property type="match status" value="2"/>
</dbReference>
<evidence type="ECO:0000313" key="8">
    <source>
        <dbReference type="EMBL" id="RSU07822.1"/>
    </source>
</evidence>
<dbReference type="AlphaFoldDB" id="A0A430AI75"/>
<evidence type="ECO:0000256" key="3">
    <source>
        <dbReference type="ARBA" id="ARBA00022692"/>
    </source>
</evidence>
<dbReference type="CDD" id="cd12827">
    <property type="entry name" value="EcCorA_ZntB-like_u2"/>
    <property type="match status" value="1"/>
</dbReference>
<evidence type="ECO:0000256" key="2">
    <source>
        <dbReference type="ARBA" id="ARBA00009765"/>
    </source>
</evidence>
<dbReference type="GO" id="GO:0016020">
    <property type="term" value="C:membrane"/>
    <property type="evidence" value="ECO:0007669"/>
    <property type="project" value="UniProtKB-SubCell"/>
</dbReference>
<dbReference type="PANTHER" id="PTHR47891">
    <property type="entry name" value="TRANSPORTER-RELATED"/>
    <property type="match status" value="1"/>
</dbReference>
<dbReference type="Gene3D" id="3.30.460.20">
    <property type="entry name" value="CorA soluble domain-like"/>
    <property type="match status" value="1"/>
</dbReference>
<dbReference type="InterPro" id="IPR047199">
    <property type="entry name" value="CorA-like"/>
</dbReference>
<evidence type="ECO:0000256" key="1">
    <source>
        <dbReference type="ARBA" id="ARBA00004141"/>
    </source>
</evidence>
<evidence type="ECO:0000256" key="5">
    <source>
        <dbReference type="ARBA" id="ARBA00023136"/>
    </source>
</evidence>
<dbReference type="InterPro" id="IPR002523">
    <property type="entry name" value="MgTranspt_CorA/ZnTranspt_ZntB"/>
</dbReference>
<dbReference type="RefSeq" id="WP_126821809.1">
    <property type="nucleotide sequence ID" value="NZ_JBHLWU010000001.1"/>
</dbReference>
<protein>
    <recommendedName>
        <fullName evidence="10">Magnesium transporter CorA</fullName>
    </recommendedName>
</protein>
<dbReference type="EMBL" id="NGJZ01000001">
    <property type="protein sequence ID" value="RSU07822.1"/>
    <property type="molecule type" value="Genomic_DNA"/>
</dbReference>
<dbReference type="GO" id="GO:0046873">
    <property type="term" value="F:metal ion transmembrane transporter activity"/>
    <property type="evidence" value="ECO:0007669"/>
    <property type="project" value="InterPro"/>
</dbReference>
<keyword evidence="6" id="KW-0175">Coiled coil</keyword>
<evidence type="ECO:0008006" key="10">
    <source>
        <dbReference type="Google" id="ProtNLM"/>
    </source>
</evidence>
<comment type="caution">
    <text evidence="8">The sequence shown here is derived from an EMBL/GenBank/DDBJ whole genome shotgun (WGS) entry which is preliminary data.</text>
</comment>
<organism evidence="8 9">
    <name type="scientific">Vagococcus entomophilus</name>
    <dbReference type="NCBI Taxonomy" id="1160095"/>
    <lineage>
        <taxon>Bacteria</taxon>
        <taxon>Bacillati</taxon>
        <taxon>Bacillota</taxon>
        <taxon>Bacilli</taxon>
        <taxon>Lactobacillales</taxon>
        <taxon>Enterococcaceae</taxon>
        <taxon>Vagococcus</taxon>
    </lineage>
</organism>
<dbReference type="InterPro" id="IPR045863">
    <property type="entry name" value="CorA_TM1_TM2"/>
</dbReference>
<sequence>MIQYFSVKQNGSVLETTSAESFDWVHLETPSLKEIEKIAQDYSVPKDYLTAVLDKQEVPRTEGLNQQTLEQPILLLCQYPHPVTSPSGFQQFEMFPFSMILTKEKIITACNYATSFTKKFHRILSVQEHVLFPEQIAIQISWNIASLFNKNVQELKKETENLESQLRVSVANQQLYQIMDIQKSLVYFKSALQENLRGLESLLSTSLLLDSKDARAALHDVLVENKQALTITSIQLQLVSQTKDMFSAIVSNNLNIIMKVLTSITVVLTIPTIIGGLYGMNVRLPFANFHNAFWWLCGGIVLLCLFTTWLLKKKNLF</sequence>
<evidence type="ECO:0000256" key="7">
    <source>
        <dbReference type="SAM" id="Phobius"/>
    </source>
</evidence>
<dbReference type="Pfam" id="PF01544">
    <property type="entry name" value="CorA"/>
    <property type="match status" value="1"/>
</dbReference>
<accession>A0A430AI75</accession>
<gene>
    <name evidence="8" type="ORF">CBF30_00860</name>
</gene>
<feature type="transmembrane region" description="Helical" evidence="7">
    <location>
        <begin position="292"/>
        <end position="311"/>
    </location>
</feature>
<keyword evidence="4 7" id="KW-1133">Transmembrane helix</keyword>
<dbReference type="OrthoDB" id="9803416at2"/>
<reference evidence="8 9" key="1">
    <citation type="submission" date="2017-05" db="EMBL/GenBank/DDBJ databases">
        <title>Vagococcus spp. assemblies.</title>
        <authorList>
            <person name="Gulvik C.A."/>
        </authorList>
    </citation>
    <scope>NUCLEOTIDE SEQUENCE [LARGE SCALE GENOMIC DNA]</scope>
    <source>
        <strain evidence="8 9">DSM 24756</strain>
    </source>
</reference>
<keyword evidence="5 7" id="KW-0472">Membrane</keyword>
<evidence type="ECO:0000256" key="4">
    <source>
        <dbReference type="ARBA" id="ARBA00022989"/>
    </source>
</evidence>
<dbReference type="SUPFAM" id="SSF144083">
    <property type="entry name" value="Magnesium transport protein CorA, transmembrane region"/>
    <property type="match status" value="1"/>
</dbReference>
<dbReference type="Proteomes" id="UP000288669">
    <property type="component" value="Unassembled WGS sequence"/>
</dbReference>
<keyword evidence="3 7" id="KW-0812">Transmembrane</keyword>
<dbReference type="PANTHER" id="PTHR47891:SF1">
    <property type="entry name" value="CORA-MAGNESIUM AND COBALT TRANSPORTER"/>
    <property type="match status" value="1"/>
</dbReference>
<proteinExistence type="inferred from homology"/>
<comment type="subcellular location">
    <subcellularLocation>
        <location evidence="1">Membrane</location>
        <topology evidence="1">Multi-pass membrane protein</topology>
    </subcellularLocation>
</comment>
<comment type="similarity">
    <text evidence="2">Belongs to the CorA metal ion transporter (MIT) (TC 1.A.35) family.</text>
</comment>
<dbReference type="InterPro" id="IPR045861">
    <property type="entry name" value="CorA_cytoplasmic_dom"/>
</dbReference>